<comment type="caution">
    <text evidence="1">The sequence shown here is derived from an EMBL/GenBank/DDBJ whole genome shotgun (WGS) entry which is preliminary data.</text>
</comment>
<reference evidence="1" key="1">
    <citation type="submission" date="2020-07" db="EMBL/GenBank/DDBJ databases">
        <title>Genome sequence and genetic diversity analysis of an under-domesticated orphan crop, white fonio (Digitaria exilis).</title>
        <authorList>
            <person name="Bennetzen J.L."/>
            <person name="Chen S."/>
            <person name="Ma X."/>
            <person name="Wang X."/>
            <person name="Yssel A.E.J."/>
            <person name="Chaluvadi S.R."/>
            <person name="Johnson M."/>
            <person name="Gangashetty P."/>
            <person name="Hamidou F."/>
            <person name="Sanogo M.D."/>
            <person name="Zwaenepoel A."/>
            <person name="Wallace J."/>
            <person name="Van De Peer Y."/>
            <person name="Van Deynze A."/>
        </authorList>
    </citation>
    <scope>NUCLEOTIDE SEQUENCE</scope>
    <source>
        <tissue evidence="1">Leaves</tissue>
    </source>
</reference>
<proteinExistence type="predicted"/>
<organism evidence="1 2">
    <name type="scientific">Digitaria exilis</name>
    <dbReference type="NCBI Taxonomy" id="1010633"/>
    <lineage>
        <taxon>Eukaryota</taxon>
        <taxon>Viridiplantae</taxon>
        <taxon>Streptophyta</taxon>
        <taxon>Embryophyta</taxon>
        <taxon>Tracheophyta</taxon>
        <taxon>Spermatophyta</taxon>
        <taxon>Magnoliopsida</taxon>
        <taxon>Liliopsida</taxon>
        <taxon>Poales</taxon>
        <taxon>Poaceae</taxon>
        <taxon>PACMAD clade</taxon>
        <taxon>Panicoideae</taxon>
        <taxon>Panicodae</taxon>
        <taxon>Paniceae</taxon>
        <taxon>Anthephorinae</taxon>
        <taxon>Digitaria</taxon>
    </lineage>
</organism>
<dbReference type="EMBL" id="JACEFO010001866">
    <property type="protein sequence ID" value="KAF8698098.1"/>
    <property type="molecule type" value="Genomic_DNA"/>
</dbReference>
<gene>
    <name evidence="1" type="ORF">HU200_035611</name>
</gene>
<name>A0A835BIE9_9POAL</name>
<sequence length="77" mass="8884">MVIVNMFTAAALWGHWKLKNSLCFQNARWRHVASLLQKIANMVDNWKVLCHVEKKPELELSLTNLKCSANRPPRLLG</sequence>
<evidence type="ECO:0000313" key="1">
    <source>
        <dbReference type="EMBL" id="KAF8698098.1"/>
    </source>
</evidence>
<keyword evidence="2" id="KW-1185">Reference proteome</keyword>
<dbReference type="OrthoDB" id="722001at2759"/>
<protein>
    <submittedName>
        <fullName evidence="1">Uncharacterized protein</fullName>
    </submittedName>
</protein>
<accession>A0A835BIE9</accession>
<dbReference type="AlphaFoldDB" id="A0A835BIE9"/>
<evidence type="ECO:0000313" key="2">
    <source>
        <dbReference type="Proteomes" id="UP000636709"/>
    </source>
</evidence>
<dbReference type="Proteomes" id="UP000636709">
    <property type="component" value="Unassembled WGS sequence"/>
</dbReference>